<dbReference type="AlphaFoldDB" id="M0AID4"/>
<gene>
    <name evidence="2" type="ORF">C481_17512</name>
</gene>
<evidence type="ECO:0000313" key="2">
    <source>
        <dbReference type="EMBL" id="ELY98450.1"/>
    </source>
</evidence>
<dbReference type="Proteomes" id="UP000011554">
    <property type="component" value="Unassembled WGS sequence"/>
</dbReference>
<evidence type="ECO:0008006" key="4">
    <source>
        <dbReference type="Google" id="ProtNLM"/>
    </source>
</evidence>
<reference evidence="2 3" key="1">
    <citation type="journal article" date="2014" name="PLoS Genet.">
        <title>Phylogenetically driven sequencing of extremely halophilic archaea reveals strategies for static and dynamic osmo-response.</title>
        <authorList>
            <person name="Becker E.A."/>
            <person name="Seitzer P.M."/>
            <person name="Tritt A."/>
            <person name="Larsen D."/>
            <person name="Krusor M."/>
            <person name="Yao A.I."/>
            <person name="Wu D."/>
            <person name="Madern D."/>
            <person name="Eisen J.A."/>
            <person name="Darling A.E."/>
            <person name="Facciotti M.T."/>
        </authorList>
    </citation>
    <scope>NUCLEOTIDE SEQUENCE [LARGE SCALE GENOMIC DNA]</scope>
    <source>
        <strain evidence="2 3">DSM 12278</strain>
    </source>
</reference>
<sequence length="194" mass="21965">MANQYITADEHLPETGTDETVTHLQIRDPETKEIFEARVHVARESDRLDDPKPLSVVRGPHENTTEQWYVEFVDEAVERERLERLADEQRERSNVVNTRSDDLTVLLRYLVETGRYESTAAAVRAILFEHLADRDPAVLEAYDEIRTAYDADPLREALAGVSREETDANAVSDADDPAVVVTERETGTDRSGAR</sequence>
<evidence type="ECO:0000313" key="3">
    <source>
        <dbReference type="Proteomes" id="UP000011554"/>
    </source>
</evidence>
<dbReference type="EMBL" id="AOIO01000039">
    <property type="protein sequence ID" value="ELY98450.1"/>
    <property type="molecule type" value="Genomic_DNA"/>
</dbReference>
<dbReference type="OrthoDB" id="258012at2157"/>
<evidence type="ECO:0000256" key="1">
    <source>
        <dbReference type="SAM" id="MobiDB-lite"/>
    </source>
</evidence>
<feature type="region of interest" description="Disordered" evidence="1">
    <location>
        <begin position="161"/>
        <end position="194"/>
    </location>
</feature>
<dbReference type="RefSeq" id="WP_006110607.1">
    <property type="nucleotide sequence ID" value="NZ_AOIO01000039.1"/>
</dbReference>
<feature type="compositionally biased region" description="Basic and acidic residues" evidence="1">
    <location>
        <begin position="182"/>
        <end position="194"/>
    </location>
</feature>
<feature type="compositionally biased region" description="Low complexity" evidence="1">
    <location>
        <begin position="168"/>
        <end position="181"/>
    </location>
</feature>
<dbReference type="eggNOG" id="arCOG06385">
    <property type="taxonomic scope" value="Archaea"/>
</dbReference>
<name>M0AID4_NATA1</name>
<dbReference type="PATRIC" id="fig|29540.5.peg.3568"/>
<protein>
    <recommendedName>
        <fullName evidence="4">UbiD operon protein</fullName>
    </recommendedName>
</protein>
<keyword evidence="3" id="KW-1185">Reference proteome</keyword>
<accession>M0AID4</accession>
<proteinExistence type="predicted"/>
<organism evidence="2 3">
    <name type="scientific">Natrialba asiatica (strain ATCC 700177 / DSM 12278 / JCM 9576 / FERM P-10747 / NBRC 102637 / 172P1)</name>
    <dbReference type="NCBI Taxonomy" id="29540"/>
    <lineage>
        <taxon>Archaea</taxon>
        <taxon>Methanobacteriati</taxon>
        <taxon>Methanobacteriota</taxon>
        <taxon>Stenosarchaea group</taxon>
        <taxon>Halobacteria</taxon>
        <taxon>Halobacteriales</taxon>
        <taxon>Natrialbaceae</taxon>
        <taxon>Natrialba</taxon>
    </lineage>
</organism>
<dbReference type="STRING" id="29540.C481_17512"/>
<comment type="caution">
    <text evidence="2">The sequence shown here is derived from an EMBL/GenBank/DDBJ whole genome shotgun (WGS) entry which is preliminary data.</text>
</comment>